<sequence length="71" mass="8206">MKRKAELPDPYIVVTLGLPYPLESRRVAAKTEPYPGRWTTHFVIGSTGELDQEFFAWVREAYDFSAAKWKS</sequence>
<protein>
    <recommendedName>
        <fullName evidence="1">DUF5655 domain-containing protein</fullName>
    </recommendedName>
</protein>
<organism evidence="2 3">
    <name type="scientific">Acutalibacter muris</name>
    <dbReference type="NCBI Taxonomy" id="1796620"/>
    <lineage>
        <taxon>Bacteria</taxon>
        <taxon>Bacillati</taxon>
        <taxon>Bacillota</taxon>
        <taxon>Clostridia</taxon>
        <taxon>Eubacteriales</taxon>
        <taxon>Acutalibacteraceae</taxon>
        <taxon>Acutalibacter</taxon>
    </lineage>
</organism>
<evidence type="ECO:0000259" key="1">
    <source>
        <dbReference type="Pfam" id="PF18899"/>
    </source>
</evidence>
<proteinExistence type="predicted"/>
<dbReference type="Pfam" id="PF18899">
    <property type="entry name" value="DUF5655"/>
    <property type="match status" value="1"/>
</dbReference>
<name>A0AA92QXR8_9FIRM</name>
<dbReference type="Proteomes" id="UP000596035">
    <property type="component" value="Chromosome"/>
</dbReference>
<gene>
    <name evidence="2" type="ORF">I5Q82_07440</name>
</gene>
<evidence type="ECO:0000313" key="2">
    <source>
        <dbReference type="EMBL" id="QQR31490.1"/>
    </source>
</evidence>
<feature type="domain" description="DUF5655" evidence="1">
    <location>
        <begin position="25"/>
        <end position="65"/>
    </location>
</feature>
<dbReference type="InterPro" id="IPR043714">
    <property type="entry name" value="DUF5655"/>
</dbReference>
<reference evidence="2 3" key="1">
    <citation type="submission" date="2020-11" db="EMBL/GenBank/DDBJ databases">
        <title>Closed and high quality bacterial genomes of the OMM12 community.</title>
        <authorList>
            <person name="Marbouty M."/>
            <person name="Lamy-Besnier Q."/>
            <person name="Debarbieux L."/>
            <person name="Koszul R."/>
        </authorList>
    </citation>
    <scope>NUCLEOTIDE SEQUENCE [LARGE SCALE GENOMIC DNA]</scope>
    <source>
        <strain evidence="2 3">KB18</strain>
    </source>
</reference>
<dbReference type="EMBL" id="CP065321">
    <property type="protein sequence ID" value="QQR31490.1"/>
    <property type="molecule type" value="Genomic_DNA"/>
</dbReference>
<dbReference type="AlphaFoldDB" id="A0AA92QXR8"/>
<dbReference type="RefSeq" id="WP_157130647.1">
    <property type="nucleotide sequence ID" value="NZ_CP065321.1"/>
</dbReference>
<evidence type="ECO:0000313" key="3">
    <source>
        <dbReference type="Proteomes" id="UP000596035"/>
    </source>
</evidence>
<accession>A0AA92QXR8</accession>